<organism evidence="2 3">
    <name type="scientific">Colletotrichum plurivorum</name>
    <dbReference type="NCBI Taxonomy" id="2175906"/>
    <lineage>
        <taxon>Eukaryota</taxon>
        <taxon>Fungi</taxon>
        <taxon>Dikarya</taxon>
        <taxon>Ascomycota</taxon>
        <taxon>Pezizomycotina</taxon>
        <taxon>Sordariomycetes</taxon>
        <taxon>Hypocreomycetidae</taxon>
        <taxon>Glomerellales</taxon>
        <taxon>Glomerellaceae</taxon>
        <taxon>Colletotrichum</taxon>
        <taxon>Colletotrichum orchidearum species complex</taxon>
    </lineage>
</organism>
<sequence length="117" mass="12920">MQQRTCWMGLVKVDKEWKVSPVSLSITPRVSHILRMQPPASSGDNQPFGRLLDWEKHPRPRAADEGQPGSSGMDVGFSSTPVRDRFSGAKTVPALLVDARPAFATCSRESKQVKSEK</sequence>
<evidence type="ECO:0000313" key="2">
    <source>
        <dbReference type="EMBL" id="KAF6826276.1"/>
    </source>
</evidence>
<comment type="caution">
    <text evidence="2">The sequence shown here is derived from an EMBL/GenBank/DDBJ whole genome shotgun (WGS) entry which is preliminary data.</text>
</comment>
<evidence type="ECO:0000313" key="3">
    <source>
        <dbReference type="Proteomes" id="UP000654918"/>
    </source>
</evidence>
<proteinExistence type="predicted"/>
<reference evidence="2" key="1">
    <citation type="journal article" date="2020" name="Phytopathology">
        <title>Genome Sequence Resources of Colletotrichum truncatum, C. plurivorum, C. musicola, and C. sojae: Four Species Pathogenic to Soybean (Glycine max).</title>
        <authorList>
            <person name="Rogerio F."/>
            <person name="Boufleur T.R."/>
            <person name="Ciampi-Guillardi M."/>
            <person name="Sukno S.A."/>
            <person name="Thon M.R."/>
            <person name="Massola Junior N.S."/>
            <person name="Baroncelli R."/>
        </authorList>
    </citation>
    <scope>NUCLEOTIDE SEQUENCE</scope>
    <source>
        <strain evidence="2">LFN00145</strain>
    </source>
</reference>
<keyword evidence="3" id="KW-1185">Reference proteome</keyword>
<dbReference type="EMBL" id="WIGO01000157">
    <property type="protein sequence ID" value="KAF6826276.1"/>
    <property type="molecule type" value="Genomic_DNA"/>
</dbReference>
<feature type="region of interest" description="Disordered" evidence="1">
    <location>
        <begin position="36"/>
        <end position="83"/>
    </location>
</feature>
<dbReference type="Proteomes" id="UP000654918">
    <property type="component" value="Unassembled WGS sequence"/>
</dbReference>
<evidence type="ECO:0000256" key="1">
    <source>
        <dbReference type="SAM" id="MobiDB-lite"/>
    </source>
</evidence>
<gene>
    <name evidence="2" type="ORF">CPLU01_09732</name>
</gene>
<protein>
    <submittedName>
        <fullName evidence="2">Uncharacterized protein</fullName>
    </submittedName>
</protein>
<name>A0A8H6NBB8_9PEZI</name>
<dbReference type="AlphaFoldDB" id="A0A8H6NBB8"/>
<feature type="compositionally biased region" description="Basic and acidic residues" evidence="1">
    <location>
        <begin position="52"/>
        <end position="64"/>
    </location>
</feature>
<accession>A0A8H6NBB8</accession>